<reference evidence="1" key="1">
    <citation type="submission" date="2020-05" db="EMBL/GenBank/DDBJ databases">
        <authorList>
            <person name="Chiriac C."/>
            <person name="Salcher M."/>
            <person name="Ghai R."/>
            <person name="Kavagutti S V."/>
        </authorList>
    </citation>
    <scope>NUCLEOTIDE SEQUENCE</scope>
</reference>
<dbReference type="EMBL" id="LR798265">
    <property type="protein sequence ID" value="CAB5218351.1"/>
    <property type="molecule type" value="Genomic_DNA"/>
</dbReference>
<organism evidence="1">
    <name type="scientific">uncultured Caudovirales phage</name>
    <dbReference type="NCBI Taxonomy" id="2100421"/>
    <lineage>
        <taxon>Viruses</taxon>
        <taxon>Duplodnaviria</taxon>
        <taxon>Heunggongvirae</taxon>
        <taxon>Uroviricota</taxon>
        <taxon>Caudoviricetes</taxon>
        <taxon>Peduoviridae</taxon>
        <taxon>Maltschvirus</taxon>
        <taxon>Maltschvirus maltsch</taxon>
    </lineage>
</organism>
<accession>A0A6J7WK12</accession>
<protein>
    <submittedName>
        <fullName evidence="1">Uncharacterized protein</fullName>
    </submittedName>
</protein>
<sequence length="183" mass="20820">MKGLFISEAFIKENTPINDNVDDKLLKMAIIEAQELHLLEAIGTGLYNDLNAKIVAGTIAGMDLTLMVDYIRPMMKYWVMYEGTPMLLFKFTNKSNSTSTSDNSAPVQYEDMKYSVNQFKAKAQVYTARLARYIEANATSFPLYYNAGHNIDTIFPTREGYTTDWYLGDMKYVPPQSNMGDIR</sequence>
<dbReference type="Pfam" id="PF20459">
    <property type="entry name" value="DUF6712"/>
    <property type="match status" value="1"/>
</dbReference>
<gene>
    <name evidence="1" type="ORF">UFOVP212_21</name>
</gene>
<name>A0A6J7WK12_9CAUD</name>
<proteinExistence type="predicted"/>
<dbReference type="InterPro" id="IPR046558">
    <property type="entry name" value="DUF6712"/>
</dbReference>
<evidence type="ECO:0000313" key="1">
    <source>
        <dbReference type="EMBL" id="CAB5218351.1"/>
    </source>
</evidence>